<evidence type="ECO:0000313" key="1">
    <source>
        <dbReference type="EMBL" id="KAK3720120.1"/>
    </source>
</evidence>
<reference evidence="1" key="1">
    <citation type="submission" date="2023-07" db="EMBL/GenBank/DDBJ databases">
        <title>Black Yeasts Isolated from many extreme environments.</title>
        <authorList>
            <person name="Coleine C."/>
            <person name="Stajich J.E."/>
            <person name="Selbmann L."/>
        </authorList>
    </citation>
    <scope>NUCLEOTIDE SEQUENCE</scope>
    <source>
        <strain evidence="1">CCFEE 5714</strain>
    </source>
</reference>
<keyword evidence="2" id="KW-1185">Reference proteome</keyword>
<proteinExistence type="predicted"/>
<dbReference type="Proteomes" id="UP001281147">
    <property type="component" value="Unassembled WGS sequence"/>
</dbReference>
<gene>
    <name evidence="1" type="ORF">LTR37_003943</name>
</gene>
<dbReference type="EMBL" id="JAUTXU010000023">
    <property type="protein sequence ID" value="KAK3720120.1"/>
    <property type="molecule type" value="Genomic_DNA"/>
</dbReference>
<protein>
    <submittedName>
        <fullName evidence="1">Uncharacterized protein</fullName>
    </submittedName>
</protein>
<comment type="caution">
    <text evidence="1">The sequence shown here is derived from an EMBL/GenBank/DDBJ whole genome shotgun (WGS) entry which is preliminary data.</text>
</comment>
<accession>A0ACC3NRA6</accession>
<name>A0ACC3NRA6_9PEZI</name>
<evidence type="ECO:0000313" key="2">
    <source>
        <dbReference type="Proteomes" id="UP001281147"/>
    </source>
</evidence>
<organism evidence="1 2">
    <name type="scientific">Vermiconidia calcicola</name>
    <dbReference type="NCBI Taxonomy" id="1690605"/>
    <lineage>
        <taxon>Eukaryota</taxon>
        <taxon>Fungi</taxon>
        <taxon>Dikarya</taxon>
        <taxon>Ascomycota</taxon>
        <taxon>Pezizomycotina</taxon>
        <taxon>Dothideomycetes</taxon>
        <taxon>Dothideomycetidae</taxon>
        <taxon>Mycosphaerellales</taxon>
        <taxon>Extremaceae</taxon>
        <taxon>Vermiconidia</taxon>
    </lineage>
</organism>
<sequence length="605" mass="64827">MASTTPPLQLLDCYDIIIAGGGTAGCVLAARLTEDAHQNLSVLLLEAGPNANSDFRVSTPGLFTLAIDNPELDWQFMSEPSPGLNGRKVAFPRGKCLGGSSAINLMALIYPSKAGLDAWEELGNPGWGWEGLAPYYRKSQRHCPPPKDVEEALALDYIDPKVQGTNGPICSSYPQSLNPLEKAWVDTWKGLQKAITGDPLTGVGTGGYTSPASVDPVSGERSHAGSAYLAPALHRTNLHVLTGVMVDKIEVDDRGGGEGLVATAVTFTHEGKAYTAHADGEVIVSAGTIGSPALLERSGIGSKALCEALCIKNYIDNSNVGENLQDHVMCGISYEVQDGVATADMFRDPTVIQKAMEQYQASRSGPLAGGGGYNFAYTPLTDFINPQKPKEELKALLDRHLPHSADPKFKAEKLHYAFNRSIIESPSEASASLCMIQVQFNGHKERAKETFGILEPENYITLVPQLAHPFSRGSVHIQSKDAVVHPKIEANYLSHPLDAEILGRHMQQVETIASSPPLAAFLKPSGRRLPDSQDAHTLARAIELVRHSATSNYHPSGTCAMMPADLGGVVNERGNIQSTVYAVAEKGADLIAEDLAKRLDAKLEV</sequence>